<dbReference type="STRING" id="1724.GCA_001044175_01425"/>
<evidence type="ECO:0000313" key="4">
    <source>
        <dbReference type="EMBL" id="PFG27493.1"/>
    </source>
</evidence>
<dbReference type="NCBIfam" id="TIGR01076">
    <property type="entry name" value="sortase_fam"/>
    <property type="match status" value="1"/>
</dbReference>
<dbReference type="Proteomes" id="UP000221653">
    <property type="component" value="Unassembled WGS sequence"/>
</dbReference>
<keyword evidence="3" id="KW-0812">Transmembrane</keyword>
<dbReference type="Pfam" id="PF04203">
    <property type="entry name" value="Sortase"/>
    <property type="match status" value="1"/>
</dbReference>
<evidence type="ECO:0000313" key="5">
    <source>
        <dbReference type="Proteomes" id="UP000221653"/>
    </source>
</evidence>
<feature type="active site" description="Proton donor/acceptor" evidence="2">
    <location>
        <position position="165"/>
    </location>
</feature>
<gene>
    <name evidence="4" type="ORF">ATK06_0554</name>
</gene>
<feature type="active site" description="Acyl-thioester intermediate" evidence="2">
    <location>
        <position position="227"/>
    </location>
</feature>
<dbReference type="AlphaFoldDB" id="A0A2A9DLL5"/>
<dbReference type="SUPFAM" id="SSF63817">
    <property type="entry name" value="Sortase"/>
    <property type="match status" value="1"/>
</dbReference>
<dbReference type="EMBL" id="PDJF01000001">
    <property type="protein sequence ID" value="PFG27493.1"/>
    <property type="molecule type" value="Genomic_DNA"/>
</dbReference>
<feature type="transmembrane region" description="Helical" evidence="3">
    <location>
        <begin position="261"/>
        <end position="283"/>
    </location>
</feature>
<dbReference type="GO" id="GO:0016787">
    <property type="term" value="F:hydrolase activity"/>
    <property type="evidence" value="ECO:0007669"/>
    <property type="project" value="UniProtKB-KW"/>
</dbReference>
<dbReference type="NCBIfam" id="NF033745">
    <property type="entry name" value="class_C_sortase"/>
    <property type="match status" value="1"/>
</dbReference>
<reference evidence="4 5" key="1">
    <citation type="submission" date="2017-10" db="EMBL/GenBank/DDBJ databases">
        <title>Sequencing the genomes of 1000 actinobacteria strains.</title>
        <authorList>
            <person name="Klenk H.-P."/>
        </authorList>
    </citation>
    <scope>NUCLEOTIDE SEQUENCE [LARGE SCALE GENOMIC DNA]</scope>
    <source>
        <strain evidence="4 5">DSM 20688</strain>
    </source>
</reference>
<keyword evidence="3" id="KW-0472">Membrane</keyword>
<dbReference type="InterPro" id="IPR023365">
    <property type="entry name" value="Sortase_dom-sf"/>
</dbReference>
<dbReference type="OrthoDB" id="5242161at2"/>
<dbReference type="Gene3D" id="2.40.260.10">
    <property type="entry name" value="Sortase"/>
    <property type="match status" value="1"/>
</dbReference>
<evidence type="ECO:0000256" key="2">
    <source>
        <dbReference type="PIRSR" id="PIRSR605754-1"/>
    </source>
</evidence>
<dbReference type="InterPro" id="IPR005754">
    <property type="entry name" value="Sortase"/>
</dbReference>
<protein>
    <submittedName>
        <fullName evidence="4">Sortase A</fullName>
    </submittedName>
</protein>
<proteinExistence type="predicted"/>
<feature type="transmembrane region" description="Helical" evidence="3">
    <location>
        <begin position="21"/>
        <end position="41"/>
    </location>
</feature>
<comment type="caution">
    <text evidence="4">The sequence shown here is derived from an EMBL/GenBank/DDBJ whole genome shotgun (WGS) entry which is preliminary data.</text>
</comment>
<evidence type="ECO:0000256" key="3">
    <source>
        <dbReference type="SAM" id="Phobius"/>
    </source>
</evidence>
<keyword evidence="5" id="KW-1185">Reference proteome</keyword>
<keyword evidence="1" id="KW-0378">Hydrolase</keyword>
<keyword evidence="3" id="KW-1133">Transmembrane helix</keyword>
<evidence type="ECO:0000256" key="1">
    <source>
        <dbReference type="ARBA" id="ARBA00022801"/>
    </source>
</evidence>
<name>A0A2A9DLL5_9CORY</name>
<organism evidence="4 5">
    <name type="scientific">Corynebacterium renale</name>
    <dbReference type="NCBI Taxonomy" id="1724"/>
    <lineage>
        <taxon>Bacteria</taxon>
        <taxon>Bacillati</taxon>
        <taxon>Actinomycetota</taxon>
        <taxon>Actinomycetes</taxon>
        <taxon>Mycobacteriales</taxon>
        <taxon>Corynebacteriaceae</taxon>
        <taxon>Corynebacterium</taxon>
    </lineage>
</organism>
<accession>A0A2A9DLL5</accession>
<dbReference type="InterPro" id="IPR042002">
    <property type="entry name" value="Sortase_C"/>
</dbReference>
<dbReference type="CDD" id="cd05827">
    <property type="entry name" value="Sortase_C"/>
    <property type="match status" value="1"/>
</dbReference>
<sequence>MVLSTSQRQKRDGDQASLAKKLIPTCLLALIAIVLLVYPVVVTQLNNWEQMRVAAQYTRSIDGANTSELEERYTSAQVYNSNHSDGPILDPWLNRISEDNTDYQNYLAELDTHDVMARLVIPGIKVDLPVYHGTSEKTLQKGVGHLYGSDLPVGGQGTHAVLTAHTGLTNATLFDNLDDVVKGDAIYLGVSGEKLKYVVDDIRVVLPHETNTLRPEAGKDQITLITCTPYGINSHSLLVTAQRVPMDSTEEEVFQTSGLQWAWWMWAMLAGALLIGILLFLWVRKTTKRHNDKLRSLADLKDGA</sequence>